<reference evidence="3" key="1">
    <citation type="submission" date="2021-03" db="EMBL/GenBank/DDBJ databases">
        <authorList>
            <person name="Li Z."/>
            <person name="Yang C."/>
        </authorList>
    </citation>
    <scope>NUCLEOTIDE SEQUENCE</scope>
    <source>
        <strain evidence="3">Dzin_1.0</strain>
        <tissue evidence="3">Leaf</tissue>
    </source>
</reference>
<gene>
    <name evidence="3" type="ORF">J5N97_011332</name>
</gene>
<dbReference type="Gene3D" id="3.40.50.1700">
    <property type="entry name" value="Glycoside hydrolase family 3 C-terminal domain"/>
    <property type="match status" value="1"/>
</dbReference>
<dbReference type="GO" id="GO:0046556">
    <property type="term" value="F:alpha-L-arabinofuranosidase activity"/>
    <property type="evidence" value="ECO:0007669"/>
    <property type="project" value="TreeGrafter"/>
</dbReference>
<dbReference type="GO" id="GO:0031222">
    <property type="term" value="P:arabinan catabolic process"/>
    <property type="evidence" value="ECO:0007669"/>
    <property type="project" value="TreeGrafter"/>
</dbReference>
<evidence type="ECO:0000313" key="3">
    <source>
        <dbReference type="EMBL" id="KAJ0983077.1"/>
    </source>
</evidence>
<reference evidence="3" key="2">
    <citation type="journal article" date="2022" name="Hortic Res">
        <title>The genome of Dioscorea zingiberensis sheds light on the biosynthesis, origin and evolution of the medicinally important diosgenin saponins.</title>
        <authorList>
            <person name="Li Y."/>
            <person name="Tan C."/>
            <person name="Li Z."/>
            <person name="Guo J."/>
            <person name="Li S."/>
            <person name="Chen X."/>
            <person name="Wang C."/>
            <person name="Dai X."/>
            <person name="Yang H."/>
            <person name="Song W."/>
            <person name="Hou L."/>
            <person name="Xu J."/>
            <person name="Tong Z."/>
            <person name="Xu A."/>
            <person name="Yuan X."/>
            <person name="Wang W."/>
            <person name="Yang Q."/>
            <person name="Chen L."/>
            <person name="Sun Z."/>
            <person name="Wang K."/>
            <person name="Pan B."/>
            <person name="Chen J."/>
            <person name="Bao Y."/>
            <person name="Liu F."/>
            <person name="Qi X."/>
            <person name="Gang D.R."/>
            <person name="Wen J."/>
            <person name="Li J."/>
        </authorList>
    </citation>
    <scope>NUCLEOTIDE SEQUENCE</scope>
    <source>
        <strain evidence="3">Dzin_1.0</strain>
    </source>
</reference>
<keyword evidence="1" id="KW-0378">Hydrolase</keyword>
<dbReference type="OrthoDB" id="1731977at2759"/>
<feature type="region of interest" description="Disordered" evidence="2">
    <location>
        <begin position="1"/>
        <end position="25"/>
    </location>
</feature>
<dbReference type="InterPro" id="IPR044993">
    <property type="entry name" value="BXL"/>
</dbReference>
<name>A0A9D5D266_9LILI</name>
<organism evidence="3 4">
    <name type="scientific">Dioscorea zingiberensis</name>
    <dbReference type="NCBI Taxonomy" id="325984"/>
    <lineage>
        <taxon>Eukaryota</taxon>
        <taxon>Viridiplantae</taxon>
        <taxon>Streptophyta</taxon>
        <taxon>Embryophyta</taxon>
        <taxon>Tracheophyta</taxon>
        <taxon>Spermatophyta</taxon>
        <taxon>Magnoliopsida</taxon>
        <taxon>Liliopsida</taxon>
        <taxon>Dioscoreales</taxon>
        <taxon>Dioscoreaceae</taxon>
        <taxon>Dioscorea</taxon>
    </lineage>
</organism>
<sequence>MVLRMEGIEDSGRKRIGPENGSPTVNSKHHLTVKILKIPEDLHFVLRMRHMFESLGYQTDTNGVLVGLVSGVIMLHYRLQLTSTLKYAQVVYEVGCGDVKCKNDSLIWLAVKAAKSADATVIITGLNLDIESEGNDRSDLELPD</sequence>
<dbReference type="Proteomes" id="UP001085076">
    <property type="component" value="Miscellaneous, Linkage group lg02"/>
</dbReference>
<protein>
    <submittedName>
        <fullName evidence="3">Uncharacterized protein</fullName>
    </submittedName>
</protein>
<dbReference type="InterPro" id="IPR036881">
    <property type="entry name" value="Glyco_hydro_3_C_sf"/>
</dbReference>
<dbReference type="AlphaFoldDB" id="A0A9D5D266"/>
<proteinExistence type="predicted"/>
<evidence type="ECO:0000256" key="1">
    <source>
        <dbReference type="ARBA" id="ARBA00022801"/>
    </source>
</evidence>
<dbReference type="GO" id="GO:0045493">
    <property type="term" value="P:xylan catabolic process"/>
    <property type="evidence" value="ECO:0007669"/>
    <property type="project" value="InterPro"/>
</dbReference>
<dbReference type="GO" id="GO:0009044">
    <property type="term" value="F:xylan 1,4-beta-xylosidase activity"/>
    <property type="evidence" value="ECO:0007669"/>
    <property type="project" value="InterPro"/>
</dbReference>
<comment type="caution">
    <text evidence="3">The sequence shown here is derived from an EMBL/GenBank/DDBJ whole genome shotgun (WGS) entry which is preliminary data.</text>
</comment>
<accession>A0A9D5D266</accession>
<evidence type="ECO:0000256" key="2">
    <source>
        <dbReference type="SAM" id="MobiDB-lite"/>
    </source>
</evidence>
<dbReference type="PANTHER" id="PTHR42721:SF11">
    <property type="entry name" value="BETA-D-XYLOSIDASE 5-RELATED"/>
    <property type="match status" value="1"/>
</dbReference>
<dbReference type="PANTHER" id="PTHR42721">
    <property type="entry name" value="SUGAR HYDROLASE-RELATED"/>
    <property type="match status" value="1"/>
</dbReference>
<keyword evidence="4" id="KW-1185">Reference proteome</keyword>
<feature type="compositionally biased region" description="Basic and acidic residues" evidence="2">
    <location>
        <begin position="1"/>
        <end position="17"/>
    </location>
</feature>
<dbReference type="EMBL" id="JAGGNH010000002">
    <property type="protein sequence ID" value="KAJ0983077.1"/>
    <property type="molecule type" value="Genomic_DNA"/>
</dbReference>
<evidence type="ECO:0000313" key="4">
    <source>
        <dbReference type="Proteomes" id="UP001085076"/>
    </source>
</evidence>